<evidence type="ECO:0000313" key="2">
    <source>
        <dbReference type="EMBL" id="SPJ73052.1"/>
    </source>
</evidence>
<proteinExistence type="predicted"/>
<dbReference type="InterPro" id="IPR024983">
    <property type="entry name" value="CHAT_dom"/>
</dbReference>
<evidence type="ECO:0000259" key="1">
    <source>
        <dbReference type="Pfam" id="PF12770"/>
    </source>
</evidence>
<dbReference type="EMBL" id="ONZP01000088">
    <property type="protein sequence ID" value="SPJ73052.1"/>
    <property type="molecule type" value="Genomic_DNA"/>
</dbReference>
<name>A0AAE8SF09_9HYPO</name>
<protein>
    <recommendedName>
        <fullName evidence="1">CHAT domain-containing protein</fullName>
    </recommendedName>
</protein>
<accession>A0AAE8SF09</accession>
<evidence type="ECO:0000313" key="3">
    <source>
        <dbReference type="Proteomes" id="UP001187734"/>
    </source>
</evidence>
<dbReference type="Pfam" id="PF12770">
    <property type="entry name" value="CHAT"/>
    <property type="match status" value="1"/>
</dbReference>
<dbReference type="AlphaFoldDB" id="A0AAE8SF09"/>
<sequence>MTSAATLGLVIVDQTRVVLLPSLSKRDIDLKYKSLGRGSLRVLEWLWEAVAEPILGALDFTEPPLEGNLKRVWWVLSDSLSTFPIHGAGRRTKRNGETVMDRAMSSYATSVAVILQSRSTRAVEHVSATNEALLVSAAETQVNTD</sequence>
<keyword evidence="3" id="KW-1185">Reference proteome</keyword>
<dbReference type="Proteomes" id="UP001187734">
    <property type="component" value="Unassembled WGS sequence"/>
</dbReference>
<feature type="domain" description="CHAT" evidence="1">
    <location>
        <begin position="41"/>
        <end position="138"/>
    </location>
</feature>
<gene>
    <name evidence="2" type="ORF">FTOL_02781</name>
</gene>
<comment type="caution">
    <text evidence="2">The sequence shown here is derived from an EMBL/GenBank/DDBJ whole genome shotgun (WGS) entry which is preliminary data.</text>
</comment>
<reference evidence="2" key="1">
    <citation type="submission" date="2018-03" db="EMBL/GenBank/DDBJ databases">
        <authorList>
            <person name="Guldener U."/>
        </authorList>
    </citation>
    <scope>NUCLEOTIDE SEQUENCE</scope>
</reference>
<organism evidence="2 3">
    <name type="scientific">Fusarium torulosum</name>
    <dbReference type="NCBI Taxonomy" id="33205"/>
    <lineage>
        <taxon>Eukaryota</taxon>
        <taxon>Fungi</taxon>
        <taxon>Dikarya</taxon>
        <taxon>Ascomycota</taxon>
        <taxon>Pezizomycotina</taxon>
        <taxon>Sordariomycetes</taxon>
        <taxon>Hypocreomycetidae</taxon>
        <taxon>Hypocreales</taxon>
        <taxon>Nectriaceae</taxon>
        <taxon>Fusarium</taxon>
    </lineage>
</organism>